<keyword evidence="3" id="KW-1185">Reference proteome</keyword>
<reference evidence="2 3" key="1">
    <citation type="submission" date="2023-08" db="EMBL/GenBank/DDBJ databases">
        <title>Functional and genomic diversity of the sorghum phyllosphere microbiome.</title>
        <authorList>
            <person name="Shade A."/>
        </authorList>
    </citation>
    <scope>NUCLEOTIDE SEQUENCE [LARGE SCALE GENOMIC DNA]</scope>
    <source>
        <strain evidence="2 3">SORGH_AS_0335</strain>
    </source>
</reference>
<comment type="caution">
    <text evidence="2">The sequence shown here is derived from an EMBL/GenBank/DDBJ whole genome shotgun (WGS) entry which is preliminary data.</text>
</comment>
<dbReference type="PANTHER" id="PTHR30348:SF4">
    <property type="entry name" value="DUF72 DOMAIN-CONTAINING PROTEIN"/>
    <property type="match status" value="1"/>
</dbReference>
<sequence>MQDDLFGAPPDTPTPPPPPDSALAPPPGTAAPARRTGVHPAAWDAELHALAARLPPQLRLGTSSWSYPGWQGLVWEGAHSEQTLAKKGLPVYAQHPLLRTVSIDRSFYRPLTVSDYLRYAAQVPPDFRFVVKAPSLVTDALVRSEDGRGREPNPAFLSPQLAVQEFVQPALEGLGPLTGALVFQLSPLPWPQLQRIDAVLDRLHAMLQALPALAPTAPDGVVAVEVRDPEWLAPAVMPRLAEVLRSAGATYCVGLHAKMPPLADQLRLLRLLWPGPLVCRWNLHPVHGPYGYEEAEKLYGPYDRIHHPEPALHAALAQAIAGITGRGQRAYVTISNHAEGCAPLTVRTLAQEIAGRLGNGP</sequence>
<name>A0ABU1IDB1_9BURK</name>
<dbReference type="SUPFAM" id="SSF117396">
    <property type="entry name" value="TM1631-like"/>
    <property type="match status" value="1"/>
</dbReference>
<proteinExistence type="predicted"/>
<dbReference type="Gene3D" id="3.20.20.410">
    <property type="entry name" value="Protein of unknown function UPF0759"/>
    <property type="match status" value="1"/>
</dbReference>
<feature type="compositionally biased region" description="Pro residues" evidence="1">
    <location>
        <begin position="10"/>
        <end position="29"/>
    </location>
</feature>
<dbReference type="Pfam" id="PF01904">
    <property type="entry name" value="DUF72"/>
    <property type="match status" value="1"/>
</dbReference>
<protein>
    <submittedName>
        <fullName evidence="2">Uncharacterized protein YecE (DUF72 family)</fullName>
    </submittedName>
</protein>
<gene>
    <name evidence="2" type="ORF">QE399_002905</name>
</gene>
<dbReference type="Proteomes" id="UP001267710">
    <property type="component" value="Unassembled WGS sequence"/>
</dbReference>
<dbReference type="PANTHER" id="PTHR30348">
    <property type="entry name" value="UNCHARACTERIZED PROTEIN YECE"/>
    <property type="match status" value="1"/>
</dbReference>
<dbReference type="InterPro" id="IPR036520">
    <property type="entry name" value="UPF0759_sf"/>
</dbReference>
<accession>A0ABU1IDB1</accession>
<evidence type="ECO:0000313" key="2">
    <source>
        <dbReference type="EMBL" id="MDR6215216.1"/>
    </source>
</evidence>
<dbReference type="EMBL" id="JAVIZX010000001">
    <property type="protein sequence ID" value="MDR6215216.1"/>
    <property type="molecule type" value="Genomic_DNA"/>
</dbReference>
<feature type="region of interest" description="Disordered" evidence="1">
    <location>
        <begin position="1"/>
        <end position="36"/>
    </location>
</feature>
<dbReference type="RefSeq" id="WP_309829650.1">
    <property type="nucleotide sequence ID" value="NZ_JAVIZX010000001.1"/>
</dbReference>
<evidence type="ECO:0000313" key="3">
    <source>
        <dbReference type="Proteomes" id="UP001267710"/>
    </source>
</evidence>
<dbReference type="InterPro" id="IPR002763">
    <property type="entry name" value="DUF72"/>
</dbReference>
<organism evidence="2 3">
    <name type="scientific">Paracidovorax wautersii</name>
    <dbReference type="NCBI Taxonomy" id="1177982"/>
    <lineage>
        <taxon>Bacteria</taxon>
        <taxon>Pseudomonadati</taxon>
        <taxon>Pseudomonadota</taxon>
        <taxon>Betaproteobacteria</taxon>
        <taxon>Burkholderiales</taxon>
        <taxon>Comamonadaceae</taxon>
        <taxon>Paracidovorax</taxon>
    </lineage>
</organism>
<evidence type="ECO:0000256" key="1">
    <source>
        <dbReference type="SAM" id="MobiDB-lite"/>
    </source>
</evidence>